<organism evidence="2 3">
    <name type="scientific">Microthlaspi erraticum</name>
    <dbReference type="NCBI Taxonomy" id="1685480"/>
    <lineage>
        <taxon>Eukaryota</taxon>
        <taxon>Viridiplantae</taxon>
        <taxon>Streptophyta</taxon>
        <taxon>Embryophyta</taxon>
        <taxon>Tracheophyta</taxon>
        <taxon>Spermatophyta</taxon>
        <taxon>Magnoliopsida</taxon>
        <taxon>eudicotyledons</taxon>
        <taxon>Gunneridae</taxon>
        <taxon>Pentapetalae</taxon>
        <taxon>rosids</taxon>
        <taxon>malvids</taxon>
        <taxon>Brassicales</taxon>
        <taxon>Brassicaceae</taxon>
        <taxon>Coluteocarpeae</taxon>
        <taxon>Microthlaspi</taxon>
    </lineage>
</organism>
<reference evidence="2" key="1">
    <citation type="submission" date="2020-01" db="EMBL/GenBank/DDBJ databases">
        <authorList>
            <person name="Mishra B."/>
        </authorList>
    </citation>
    <scope>NUCLEOTIDE SEQUENCE [LARGE SCALE GENOMIC DNA]</scope>
</reference>
<dbReference type="Proteomes" id="UP000467841">
    <property type="component" value="Unassembled WGS sequence"/>
</dbReference>
<feature type="region of interest" description="Disordered" evidence="1">
    <location>
        <begin position="35"/>
        <end position="85"/>
    </location>
</feature>
<comment type="caution">
    <text evidence="2">The sequence shown here is derived from an EMBL/GenBank/DDBJ whole genome shotgun (WGS) entry which is preliminary data.</text>
</comment>
<gene>
    <name evidence="2" type="ORF">MERR_LOCUS27264</name>
</gene>
<evidence type="ECO:0000256" key="1">
    <source>
        <dbReference type="SAM" id="MobiDB-lite"/>
    </source>
</evidence>
<dbReference type="AlphaFoldDB" id="A0A6D2JJJ4"/>
<keyword evidence="3" id="KW-1185">Reference proteome</keyword>
<evidence type="ECO:0000313" key="3">
    <source>
        <dbReference type="Proteomes" id="UP000467841"/>
    </source>
</evidence>
<accession>A0A6D2JJJ4</accession>
<feature type="compositionally biased region" description="Low complexity" evidence="1">
    <location>
        <begin position="46"/>
        <end position="73"/>
    </location>
</feature>
<sequence length="85" mass="8854">MLYGVDILPQYFHQSLDLAHLDEVPIPDQVLLIFDEEDESTNGECGSTTSSSWGSSSDGSSSGAGPSGAGPSDARGFGSDIIFID</sequence>
<protein>
    <submittedName>
        <fullName evidence="2">Uncharacterized protein</fullName>
    </submittedName>
</protein>
<evidence type="ECO:0000313" key="2">
    <source>
        <dbReference type="EMBL" id="CAA7040029.1"/>
    </source>
</evidence>
<name>A0A6D2JJJ4_9BRAS</name>
<proteinExistence type="predicted"/>
<dbReference type="EMBL" id="CACVBM020001220">
    <property type="protein sequence ID" value="CAA7040029.1"/>
    <property type="molecule type" value="Genomic_DNA"/>
</dbReference>